<keyword evidence="1" id="KW-0223">Dioxygenase</keyword>
<name>A0AAP2D9Q0_9BACT</name>
<protein>
    <submittedName>
        <fullName evidence="1">Phytanoyl-CoA dioxygenase family protein</fullName>
    </submittedName>
</protein>
<reference evidence="1 2" key="1">
    <citation type="submission" date="2021-05" db="EMBL/GenBank/DDBJ databases">
        <title>A Polyphasic approach of four new species of the genus Ohtaekwangia: Ohtaekwangia histidinii sp. nov., Ohtaekwangia cretensis sp. nov., Ohtaekwangia indiensis sp. nov., Ohtaekwangia reichenbachii sp. nov. from diverse environment.</title>
        <authorList>
            <person name="Octaviana S."/>
        </authorList>
    </citation>
    <scope>NUCLEOTIDE SEQUENCE [LARGE SCALE GENOMIC DNA]</scope>
    <source>
        <strain evidence="1 2">PWU37</strain>
    </source>
</reference>
<evidence type="ECO:0000313" key="1">
    <source>
        <dbReference type="EMBL" id="MBT1685197.1"/>
    </source>
</evidence>
<dbReference type="InterPro" id="IPR008775">
    <property type="entry name" value="Phytyl_CoA_dOase-like"/>
</dbReference>
<dbReference type="Gene3D" id="2.60.120.620">
    <property type="entry name" value="q2cbj1_9rhob like domain"/>
    <property type="match status" value="1"/>
</dbReference>
<dbReference type="SUPFAM" id="SSF51197">
    <property type="entry name" value="Clavaminate synthase-like"/>
    <property type="match status" value="1"/>
</dbReference>
<dbReference type="Proteomes" id="UP001319180">
    <property type="component" value="Unassembled WGS sequence"/>
</dbReference>
<organism evidence="1 2">
    <name type="scientific">Dawidia soli</name>
    <dbReference type="NCBI Taxonomy" id="2782352"/>
    <lineage>
        <taxon>Bacteria</taxon>
        <taxon>Pseudomonadati</taxon>
        <taxon>Bacteroidota</taxon>
        <taxon>Cytophagia</taxon>
        <taxon>Cytophagales</taxon>
        <taxon>Chryseotaleaceae</taxon>
        <taxon>Dawidia</taxon>
    </lineage>
</organism>
<dbReference type="RefSeq" id="WP_254088452.1">
    <property type="nucleotide sequence ID" value="NZ_JAHESC010000002.1"/>
</dbReference>
<sequence length="260" mass="28569">MSTYLHTLEIDQFINDGYIRLENAFSPALAAEARAILWKDTGCDPSDPTTWTRPVIRLGMYTQPPFVAAANTAVLHNAFDQLIGPGRWMPCGSMGSFPVRFPSPLDPGDTGWHVDASFPGADPGNYFEARVNVRSRGRALLMLFLFSDVAPADAPTRLRVGSHRDVARLLKPAGDAGLSFMELADKLDKLPAREEVFATGPAGTVYLCHPFTAHAAQPHHGTEPRFLAQPPLLLREELNLDRDDGKYTPVEQAIHIALQE</sequence>
<dbReference type="Pfam" id="PF05721">
    <property type="entry name" value="PhyH"/>
    <property type="match status" value="1"/>
</dbReference>
<dbReference type="AlphaFoldDB" id="A0AAP2D9Q0"/>
<evidence type="ECO:0000313" key="2">
    <source>
        <dbReference type="Proteomes" id="UP001319180"/>
    </source>
</evidence>
<accession>A0AAP2D9Q0</accession>
<dbReference type="GO" id="GO:0016706">
    <property type="term" value="F:2-oxoglutarate-dependent dioxygenase activity"/>
    <property type="evidence" value="ECO:0007669"/>
    <property type="project" value="UniProtKB-ARBA"/>
</dbReference>
<proteinExistence type="predicted"/>
<comment type="caution">
    <text evidence="1">The sequence shown here is derived from an EMBL/GenBank/DDBJ whole genome shotgun (WGS) entry which is preliminary data.</text>
</comment>
<keyword evidence="2" id="KW-1185">Reference proteome</keyword>
<dbReference type="EMBL" id="JAHESC010000002">
    <property type="protein sequence ID" value="MBT1685197.1"/>
    <property type="molecule type" value="Genomic_DNA"/>
</dbReference>
<keyword evidence="1" id="KW-0560">Oxidoreductase</keyword>
<gene>
    <name evidence="1" type="ORF">KK078_01455</name>
</gene>